<reference evidence="1" key="2">
    <citation type="journal article" date="2023" name="BMC Genomics">
        <title>Pest status, molecular evolution, and epigenetic factors derived from the genome assembly of Frankliniella fusca, a thysanopteran phytovirus vector.</title>
        <authorList>
            <person name="Catto M.A."/>
            <person name="Labadie P.E."/>
            <person name="Jacobson A.L."/>
            <person name="Kennedy G.G."/>
            <person name="Srinivasan R."/>
            <person name="Hunt B.G."/>
        </authorList>
    </citation>
    <scope>NUCLEOTIDE SEQUENCE</scope>
    <source>
        <strain evidence="1">PL_HMW_Pooled</strain>
    </source>
</reference>
<evidence type="ECO:0000313" key="1">
    <source>
        <dbReference type="EMBL" id="KAK3930150.1"/>
    </source>
</evidence>
<dbReference type="Proteomes" id="UP001219518">
    <property type="component" value="Unassembled WGS sequence"/>
</dbReference>
<protein>
    <submittedName>
        <fullName evidence="1">Acidic phosphoprotein</fullName>
    </submittedName>
</protein>
<reference evidence="1" key="1">
    <citation type="submission" date="2021-07" db="EMBL/GenBank/DDBJ databases">
        <authorList>
            <person name="Catto M.A."/>
            <person name="Jacobson A."/>
            <person name="Kennedy G."/>
            <person name="Labadie P."/>
            <person name="Hunt B.G."/>
            <person name="Srinivasan R."/>
        </authorList>
    </citation>
    <scope>NUCLEOTIDE SEQUENCE</scope>
    <source>
        <strain evidence="1">PL_HMW_Pooled</strain>
        <tissue evidence="1">Head</tissue>
    </source>
</reference>
<comment type="caution">
    <text evidence="1">The sequence shown here is derived from an EMBL/GenBank/DDBJ whole genome shotgun (WGS) entry which is preliminary data.</text>
</comment>
<organism evidence="1 2">
    <name type="scientific">Frankliniella fusca</name>
    <dbReference type="NCBI Taxonomy" id="407009"/>
    <lineage>
        <taxon>Eukaryota</taxon>
        <taxon>Metazoa</taxon>
        <taxon>Ecdysozoa</taxon>
        <taxon>Arthropoda</taxon>
        <taxon>Hexapoda</taxon>
        <taxon>Insecta</taxon>
        <taxon>Pterygota</taxon>
        <taxon>Neoptera</taxon>
        <taxon>Paraneoptera</taxon>
        <taxon>Thysanoptera</taxon>
        <taxon>Terebrantia</taxon>
        <taxon>Thripoidea</taxon>
        <taxon>Thripidae</taxon>
        <taxon>Frankliniella</taxon>
    </lineage>
</organism>
<proteinExistence type="predicted"/>
<keyword evidence="2" id="KW-1185">Reference proteome</keyword>
<dbReference type="EMBL" id="JAHWGI010001411">
    <property type="protein sequence ID" value="KAK3930150.1"/>
    <property type="molecule type" value="Genomic_DNA"/>
</dbReference>
<evidence type="ECO:0000313" key="2">
    <source>
        <dbReference type="Proteomes" id="UP001219518"/>
    </source>
</evidence>
<gene>
    <name evidence="1" type="ORF">KUF71_004884</name>
</gene>
<sequence length="293" mass="29199">MHRILAPRPELPLELSLGLEHIEGVAEDPSTDGSTGAEDEIHWIVIRAPALCIKAGHRLEKALSRLVPFVGATPNLLLSTMVPMKTVVLAALLMACAVCVRAEDQDGGAAGGSAASLDRSKKHSGYPAAAGAAAGWPASPYAGAYNPYTTATYNPYGVNPYAAAASAANPYAGVNPYAAGAVNPYAAGAVNPYAAAINPYAAGAINPYAAGAVNPAYAAGAAAYNPYGVPAGHGAYPYGPYARNAAANGVLPPGYAVPGAPLAAGLHGVGVGAAVPGVAQLPGHHVPAAPYYG</sequence>
<name>A0AAE1I0Q0_9NEOP</name>
<dbReference type="AlphaFoldDB" id="A0AAE1I0Q0"/>
<accession>A0AAE1I0Q0</accession>